<evidence type="ECO:0000256" key="1">
    <source>
        <dbReference type="ARBA" id="ARBA00022490"/>
    </source>
</evidence>
<dbReference type="SUPFAM" id="SSF53271">
    <property type="entry name" value="PRTase-like"/>
    <property type="match status" value="1"/>
</dbReference>
<feature type="domain" description="Phosphoribosyltransferase" evidence="7">
    <location>
        <begin position="42"/>
        <end position="157"/>
    </location>
</feature>
<dbReference type="Gene3D" id="3.40.50.2020">
    <property type="match status" value="1"/>
</dbReference>
<dbReference type="EC" id="2.4.2.22" evidence="5 6"/>
<dbReference type="CDD" id="cd06223">
    <property type="entry name" value="PRTases_typeI"/>
    <property type="match status" value="1"/>
</dbReference>
<comment type="similarity">
    <text evidence="5">Belongs to the purine/pyrimidine phosphoribosyltransferase family. Xpt subfamily.</text>
</comment>
<comment type="subunit">
    <text evidence="5">Homodimer.</text>
</comment>
<dbReference type="RefSeq" id="WP_154439486.1">
    <property type="nucleotide sequence ID" value="NZ_JAHLPJ010000001.1"/>
</dbReference>
<keyword evidence="4 5" id="KW-0660">Purine salvage</keyword>
<dbReference type="GO" id="GO:0046110">
    <property type="term" value="P:xanthine metabolic process"/>
    <property type="evidence" value="ECO:0007669"/>
    <property type="project" value="UniProtKB-UniRule"/>
</dbReference>
<keyword evidence="1 5" id="KW-0963">Cytoplasm</keyword>
<evidence type="ECO:0000259" key="7">
    <source>
        <dbReference type="Pfam" id="PF00156"/>
    </source>
</evidence>
<organism evidence="8 9">
    <name type="scientific">Tissierella pigra</name>
    <dbReference type="NCBI Taxonomy" id="2607614"/>
    <lineage>
        <taxon>Bacteria</taxon>
        <taxon>Bacillati</taxon>
        <taxon>Bacillota</taxon>
        <taxon>Tissierellia</taxon>
        <taxon>Tissierellales</taxon>
        <taxon>Tissierellaceae</taxon>
        <taxon>Tissierella</taxon>
    </lineage>
</organism>
<dbReference type="InterPro" id="IPR000836">
    <property type="entry name" value="PRTase_dom"/>
</dbReference>
<dbReference type="AlphaFoldDB" id="A0A6N7XXS8"/>
<comment type="catalytic activity">
    <reaction evidence="5">
        <text>XMP + diphosphate = xanthine + 5-phospho-alpha-D-ribose 1-diphosphate</text>
        <dbReference type="Rhea" id="RHEA:10800"/>
        <dbReference type="ChEBI" id="CHEBI:17712"/>
        <dbReference type="ChEBI" id="CHEBI:33019"/>
        <dbReference type="ChEBI" id="CHEBI:57464"/>
        <dbReference type="ChEBI" id="CHEBI:58017"/>
        <dbReference type="EC" id="2.4.2.22"/>
    </reaction>
</comment>
<evidence type="ECO:0000256" key="5">
    <source>
        <dbReference type="HAMAP-Rule" id="MF_01184"/>
    </source>
</evidence>
<evidence type="ECO:0000313" key="9">
    <source>
        <dbReference type="Proteomes" id="UP000469523"/>
    </source>
</evidence>
<keyword evidence="9" id="KW-1185">Reference proteome</keyword>
<evidence type="ECO:0000256" key="2">
    <source>
        <dbReference type="ARBA" id="ARBA00022676"/>
    </source>
</evidence>
<name>A0A6N7XXS8_9FIRM</name>
<reference evidence="8 9" key="1">
    <citation type="submission" date="2019-09" db="EMBL/GenBank/DDBJ databases">
        <title>In-depth cultivation of the pig gut microbiome towards novel bacterial diversity and tailored functional studies.</title>
        <authorList>
            <person name="Wylensek D."/>
            <person name="Hitch T.C.A."/>
            <person name="Clavel T."/>
        </authorList>
    </citation>
    <scope>NUCLEOTIDE SEQUENCE [LARGE SCALE GENOMIC DNA]</scope>
    <source>
        <strain evidence="8 9">WCA3-693-APC-4?</strain>
    </source>
</reference>
<dbReference type="GO" id="GO:0000310">
    <property type="term" value="F:xanthine phosphoribosyltransferase activity"/>
    <property type="evidence" value="ECO:0007669"/>
    <property type="project" value="UniProtKB-UniRule"/>
</dbReference>
<evidence type="ECO:0000256" key="6">
    <source>
        <dbReference type="NCBIfam" id="TIGR01744"/>
    </source>
</evidence>
<comment type="function">
    <text evidence="5">Converts the preformed base xanthine, a product of nucleic acid breakdown, to xanthosine 5'-monophosphate (XMP), so it can be reused for RNA or DNA synthesis.</text>
</comment>
<feature type="binding site" evidence="5">
    <location>
        <position position="27"/>
    </location>
    <ligand>
        <name>xanthine</name>
        <dbReference type="ChEBI" id="CHEBI:17712"/>
    </ligand>
</feature>
<dbReference type="PANTHER" id="PTHR43864:SF1">
    <property type="entry name" value="XANTHINE PHOSPHORIBOSYLTRANSFERASE"/>
    <property type="match status" value="1"/>
</dbReference>
<dbReference type="InterPro" id="IPR010079">
    <property type="entry name" value="Xanthine_PRibTrfase"/>
</dbReference>
<dbReference type="UniPathway" id="UPA00602">
    <property type="reaction ID" value="UER00658"/>
</dbReference>
<dbReference type="EMBL" id="VUNQ01000010">
    <property type="protein sequence ID" value="MSU01068.1"/>
    <property type="molecule type" value="Genomic_DNA"/>
</dbReference>
<gene>
    <name evidence="5" type="primary">xpt</name>
    <name evidence="8" type="ORF">FYJ83_06255</name>
</gene>
<dbReference type="InterPro" id="IPR029057">
    <property type="entry name" value="PRTase-like"/>
</dbReference>
<dbReference type="PANTHER" id="PTHR43864">
    <property type="entry name" value="HYPOXANTHINE/GUANINE PHOSPHORIBOSYLTRANSFERASE"/>
    <property type="match status" value="1"/>
</dbReference>
<protein>
    <recommendedName>
        <fullName evidence="5 6">Xanthine phosphoribosyltransferase</fullName>
        <shortName evidence="5">XPRTase</shortName>
        <ecNumber evidence="5 6">2.4.2.22</ecNumber>
    </recommendedName>
</protein>
<dbReference type="GO" id="GO:0006166">
    <property type="term" value="P:purine ribonucleoside salvage"/>
    <property type="evidence" value="ECO:0007669"/>
    <property type="project" value="UniProtKB-KW"/>
</dbReference>
<dbReference type="HAMAP" id="MF_01184">
    <property type="entry name" value="XPRTase"/>
    <property type="match status" value="1"/>
</dbReference>
<accession>A0A6N7XXS8</accession>
<evidence type="ECO:0000256" key="3">
    <source>
        <dbReference type="ARBA" id="ARBA00022679"/>
    </source>
</evidence>
<dbReference type="NCBIfam" id="NF006671">
    <property type="entry name" value="PRK09219.1"/>
    <property type="match status" value="1"/>
</dbReference>
<evidence type="ECO:0000256" key="4">
    <source>
        <dbReference type="ARBA" id="ARBA00022726"/>
    </source>
</evidence>
<dbReference type="NCBIfam" id="TIGR01744">
    <property type="entry name" value="XPRTase"/>
    <property type="match status" value="1"/>
</dbReference>
<comment type="subcellular location">
    <subcellularLocation>
        <location evidence="5">Cytoplasm</location>
    </subcellularLocation>
</comment>
<dbReference type="GO" id="GO:0032265">
    <property type="term" value="P:XMP salvage"/>
    <property type="evidence" value="ECO:0007669"/>
    <property type="project" value="UniProtKB-UniRule"/>
</dbReference>
<dbReference type="InterPro" id="IPR050118">
    <property type="entry name" value="Pur/Pyrimidine_PRTase"/>
</dbReference>
<comment type="pathway">
    <text evidence="5">Purine metabolism; XMP biosynthesis via salvage pathway; XMP from xanthine: step 1/1.</text>
</comment>
<dbReference type="Pfam" id="PF00156">
    <property type="entry name" value="Pribosyltran"/>
    <property type="match status" value="1"/>
</dbReference>
<sequence length="189" mass="21184">MELLKQRINKDGDIKEGNIVKVDSFLNHQIDVELLNEIGKEFKSRFSLEKIDKILTIEASGIAIAVIVAQYFNVPVVFAKKTDSKNLDKDTYESKVYSYTKDKTYTIRVSKKYLNKGENILILDDFLAKGKAAEGLIDIINQSNSNLIGVGIVIEKGFQNGGKNLRDKGIKLESLAIVDSIENGKIIFR</sequence>
<comment type="caution">
    <text evidence="5">Lacks conserved residue(s) required for the propagation of feature annotation.</text>
</comment>
<proteinExistence type="inferred from homology"/>
<evidence type="ECO:0000313" key="8">
    <source>
        <dbReference type="EMBL" id="MSU01068.1"/>
    </source>
</evidence>
<keyword evidence="2 5" id="KW-0328">Glycosyltransferase</keyword>
<dbReference type="Proteomes" id="UP000469523">
    <property type="component" value="Unassembled WGS sequence"/>
</dbReference>
<keyword evidence="3 5" id="KW-0808">Transferase</keyword>
<comment type="caution">
    <text evidence="8">The sequence shown here is derived from an EMBL/GenBank/DDBJ whole genome shotgun (WGS) entry which is preliminary data.</text>
</comment>
<dbReference type="GO" id="GO:0005737">
    <property type="term" value="C:cytoplasm"/>
    <property type="evidence" value="ECO:0007669"/>
    <property type="project" value="UniProtKB-SubCell"/>
</dbReference>
<feature type="binding site" evidence="5">
    <location>
        <begin position="128"/>
        <end position="132"/>
    </location>
    <ligand>
        <name>5-phospho-alpha-D-ribose 1-diphosphate</name>
        <dbReference type="ChEBI" id="CHEBI:58017"/>
    </ligand>
</feature>
<feature type="binding site" evidence="5">
    <location>
        <position position="156"/>
    </location>
    <ligand>
        <name>xanthine</name>
        <dbReference type="ChEBI" id="CHEBI:17712"/>
    </ligand>
</feature>